<protein>
    <submittedName>
        <fullName evidence="2">Uncharacterized protein</fullName>
    </submittedName>
</protein>
<evidence type="ECO:0000256" key="1">
    <source>
        <dbReference type="SAM" id="MobiDB-lite"/>
    </source>
</evidence>
<dbReference type="AlphaFoldDB" id="A0A168JT14"/>
<feature type="compositionally biased region" description="Polar residues" evidence="1">
    <location>
        <begin position="110"/>
        <end position="119"/>
    </location>
</feature>
<evidence type="ECO:0000313" key="2">
    <source>
        <dbReference type="EMBL" id="OAD01581.1"/>
    </source>
</evidence>
<evidence type="ECO:0000313" key="3">
    <source>
        <dbReference type="Proteomes" id="UP000077051"/>
    </source>
</evidence>
<proteinExistence type="predicted"/>
<keyword evidence="3" id="KW-1185">Reference proteome</keyword>
<sequence length="137" mass="15712">MTIGSVSSLQECQQLEWLVGAVTNKKYGKSINDMHNEAREQPERLEYWHLERGLRRSYRQGGNHCKYGCQQSNWWSLQRNALFKYKWERDGATSTATPSAPTASSDPARGNNSTSNANHQIKKCIYGRNASHHRNKD</sequence>
<reference evidence="2 3" key="1">
    <citation type="submission" date="2015-06" db="EMBL/GenBank/DDBJ databases">
        <title>Expansion of signal transduction pathways in fungi by whole-genome duplication.</title>
        <authorList>
            <consortium name="DOE Joint Genome Institute"/>
            <person name="Corrochano L.M."/>
            <person name="Kuo A."/>
            <person name="Marcet-Houben M."/>
            <person name="Polaino S."/>
            <person name="Salamov A."/>
            <person name="Villalobos J.M."/>
            <person name="Alvarez M.I."/>
            <person name="Avalos J."/>
            <person name="Benito E.P."/>
            <person name="Benoit I."/>
            <person name="Burger G."/>
            <person name="Camino L.P."/>
            <person name="Canovas D."/>
            <person name="Cerda-Olmedo E."/>
            <person name="Cheng J.-F."/>
            <person name="Dominguez A."/>
            <person name="Elias M."/>
            <person name="Eslava A.P."/>
            <person name="Glaser F."/>
            <person name="Grimwood J."/>
            <person name="Gutierrez G."/>
            <person name="Heitman J."/>
            <person name="Henrissat B."/>
            <person name="Iturriaga E.A."/>
            <person name="Lang B.F."/>
            <person name="Lavin J.L."/>
            <person name="Lee S."/>
            <person name="Li W."/>
            <person name="Lindquist E."/>
            <person name="Lopez-Garcia S."/>
            <person name="Luque E.M."/>
            <person name="Marcos A.T."/>
            <person name="Martin J."/>
            <person name="Mccluskey K."/>
            <person name="Medina H.R."/>
            <person name="Miralles-Duran A."/>
            <person name="Miyazaki A."/>
            <person name="Munoz-Torres E."/>
            <person name="Oguiza J.A."/>
            <person name="Ohm R."/>
            <person name="Olmedo M."/>
            <person name="Orejas M."/>
            <person name="Ortiz-Castellanos L."/>
            <person name="Pisabarro A.G."/>
            <person name="Rodriguez-Romero J."/>
            <person name="Ruiz-Herrera J."/>
            <person name="Ruiz-Vazquez R."/>
            <person name="Sanz C."/>
            <person name="Schackwitz W."/>
            <person name="Schmutz J."/>
            <person name="Shahriari M."/>
            <person name="Shelest E."/>
            <person name="Silva-Franco F."/>
            <person name="Soanes D."/>
            <person name="Syed K."/>
            <person name="Tagua V.G."/>
            <person name="Talbot N.J."/>
            <person name="Thon M."/>
            <person name="De Vries R.P."/>
            <person name="Wiebenga A."/>
            <person name="Yadav J.S."/>
            <person name="Braun E.L."/>
            <person name="Baker S."/>
            <person name="Garre V."/>
            <person name="Horwitz B."/>
            <person name="Torres-Martinez S."/>
            <person name="Idnurm A."/>
            <person name="Herrera-Estrella A."/>
            <person name="Gabaldon T."/>
            <person name="Grigoriev I.V."/>
        </authorList>
    </citation>
    <scope>NUCLEOTIDE SEQUENCE [LARGE SCALE GENOMIC DNA]</scope>
    <source>
        <strain evidence="2 3">CBS 277.49</strain>
    </source>
</reference>
<dbReference type="Proteomes" id="UP000077051">
    <property type="component" value="Unassembled WGS sequence"/>
</dbReference>
<gene>
    <name evidence="2" type="ORF">MUCCIDRAFT_113038</name>
</gene>
<feature type="compositionally biased region" description="Low complexity" evidence="1">
    <location>
        <begin position="92"/>
        <end position="105"/>
    </location>
</feature>
<name>A0A168JT14_MUCCL</name>
<comment type="caution">
    <text evidence="2">The sequence shown here is derived from an EMBL/GenBank/DDBJ whole genome shotgun (WGS) entry which is preliminary data.</text>
</comment>
<organism evidence="2 3">
    <name type="scientific">Mucor lusitanicus CBS 277.49</name>
    <dbReference type="NCBI Taxonomy" id="747725"/>
    <lineage>
        <taxon>Eukaryota</taxon>
        <taxon>Fungi</taxon>
        <taxon>Fungi incertae sedis</taxon>
        <taxon>Mucoromycota</taxon>
        <taxon>Mucoromycotina</taxon>
        <taxon>Mucoromycetes</taxon>
        <taxon>Mucorales</taxon>
        <taxon>Mucorineae</taxon>
        <taxon>Mucoraceae</taxon>
        <taxon>Mucor</taxon>
    </lineage>
</organism>
<dbReference type="VEuPathDB" id="FungiDB:MUCCIDRAFT_113038"/>
<feature type="region of interest" description="Disordered" evidence="1">
    <location>
        <begin position="90"/>
        <end position="137"/>
    </location>
</feature>
<accession>A0A168JT14</accession>
<dbReference type="EMBL" id="AMYB01000006">
    <property type="protein sequence ID" value="OAD01581.1"/>
    <property type="molecule type" value="Genomic_DNA"/>
</dbReference>